<dbReference type="EMBL" id="ATHO01000070">
    <property type="protein sequence ID" value="EQB08313.1"/>
    <property type="molecule type" value="Genomic_DNA"/>
</dbReference>
<evidence type="ECO:0000259" key="1">
    <source>
        <dbReference type="Pfam" id="PF00561"/>
    </source>
</evidence>
<dbReference type="PRINTS" id="PR00111">
    <property type="entry name" value="ABHYDROLASE"/>
</dbReference>
<dbReference type="InterPro" id="IPR029058">
    <property type="entry name" value="AB_hydrolase_fold"/>
</dbReference>
<feature type="domain" description="AB hydrolase-1" evidence="1">
    <location>
        <begin position="46"/>
        <end position="293"/>
    </location>
</feature>
<dbReference type="SUPFAM" id="SSF53474">
    <property type="entry name" value="alpha/beta-Hydrolases"/>
    <property type="match status" value="1"/>
</dbReference>
<dbReference type="AlphaFoldDB" id="T0H8B3"/>
<evidence type="ECO:0000313" key="3">
    <source>
        <dbReference type="Proteomes" id="UP000015525"/>
    </source>
</evidence>
<evidence type="ECO:0000313" key="2">
    <source>
        <dbReference type="EMBL" id="EQB08313.1"/>
    </source>
</evidence>
<dbReference type="Pfam" id="PF00561">
    <property type="entry name" value="Abhydrolase_1"/>
    <property type="match status" value="1"/>
</dbReference>
<comment type="caution">
    <text evidence="2">The sequence shown here is derived from an EMBL/GenBank/DDBJ whole genome shotgun (WGS) entry which is preliminary data.</text>
</comment>
<dbReference type="PATRIC" id="fig|1329909.3.peg.1575"/>
<dbReference type="PANTHER" id="PTHR43798:SF33">
    <property type="entry name" value="HYDROLASE, PUTATIVE (AFU_ORTHOLOGUE AFUA_2G14860)-RELATED"/>
    <property type="match status" value="1"/>
</dbReference>
<dbReference type="GO" id="GO:0016020">
    <property type="term" value="C:membrane"/>
    <property type="evidence" value="ECO:0007669"/>
    <property type="project" value="TreeGrafter"/>
</dbReference>
<gene>
    <name evidence="2" type="ORF">L288_08140</name>
</gene>
<dbReference type="PRINTS" id="PR00412">
    <property type="entry name" value="EPOXHYDRLASE"/>
</dbReference>
<sequence length="323" mass="36146">MNIKPAFASSIWDRMTPSATICPSSHFYTSLRTRLHYVDWGNRSAPALILVHGALDHARSWDWTARALAQDYHVIAPDLRGHGDSAWSAQGSYAMADFVYDLAQLIDQLGRDKVILVGHSLGGSLVLRYAGLFPDRVERLVAIEGLGLSPARLEEKNALSMPDRWKEWIKDRRASARRAARHYPTIEAAVGRMRERNDHLSAEQALHLTAHGVNRNEDGSYGWKFDPYLRTLPPETAAEADLPQFWARIACPVLLCLGLDSWASNPVKDGRFSHFKDARLVEFADAGHWLHHDQFDRFMSELRGFLDGEEAPPAALSGPSNSA</sequence>
<organism evidence="2 3">
    <name type="scientific">Sphingobium quisquiliarum P25</name>
    <dbReference type="NCBI Taxonomy" id="1329909"/>
    <lineage>
        <taxon>Bacteria</taxon>
        <taxon>Pseudomonadati</taxon>
        <taxon>Pseudomonadota</taxon>
        <taxon>Alphaproteobacteria</taxon>
        <taxon>Sphingomonadales</taxon>
        <taxon>Sphingomonadaceae</taxon>
        <taxon>Sphingobium</taxon>
    </lineage>
</organism>
<proteinExistence type="predicted"/>
<name>T0H8B3_9SPHN</name>
<dbReference type="InterPro" id="IPR050266">
    <property type="entry name" value="AB_hydrolase_sf"/>
</dbReference>
<dbReference type="GO" id="GO:0003824">
    <property type="term" value="F:catalytic activity"/>
    <property type="evidence" value="ECO:0007669"/>
    <property type="project" value="InterPro"/>
</dbReference>
<dbReference type="Gene3D" id="3.40.50.1820">
    <property type="entry name" value="alpha/beta hydrolase"/>
    <property type="match status" value="1"/>
</dbReference>
<reference evidence="2 3" key="1">
    <citation type="journal article" date="2013" name="Genome Announc.">
        <title>Draft Genome Sequence of Sphingobium quisquiliarum Strain P25T, a Novel Hexachlorocyclohexane (HCH)-Degrading Bacterium Isolated from an HCH Dumpsite.</title>
        <authorList>
            <person name="Kumar Singh A."/>
            <person name="Sangwan N."/>
            <person name="Sharma A."/>
            <person name="Gupta V."/>
            <person name="Khurana J.P."/>
            <person name="Lal R."/>
        </authorList>
    </citation>
    <scope>NUCLEOTIDE SEQUENCE [LARGE SCALE GENOMIC DNA]</scope>
    <source>
        <strain evidence="2 3">P25</strain>
    </source>
</reference>
<keyword evidence="3" id="KW-1185">Reference proteome</keyword>
<dbReference type="Proteomes" id="UP000015525">
    <property type="component" value="Unassembled WGS sequence"/>
</dbReference>
<dbReference type="InterPro" id="IPR000639">
    <property type="entry name" value="Epox_hydrolase-like"/>
</dbReference>
<protein>
    <recommendedName>
        <fullName evidence="1">AB hydrolase-1 domain-containing protein</fullName>
    </recommendedName>
</protein>
<dbReference type="PANTHER" id="PTHR43798">
    <property type="entry name" value="MONOACYLGLYCEROL LIPASE"/>
    <property type="match status" value="1"/>
</dbReference>
<accession>T0H8B3</accession>
<dbReference type="InterPro" id="IPR000073">
    <property type="entry name" value="AB_hydrolase_1"/>
</dbReference>